<reference evidence="1" key="1">
    <citation type="journal article" date="2015" name="Nature">
        <title>Complex archaea that bridge the gap between prokaryotes and eukaryotes.</title>
        <authorList>
            <person name="Spang A."/>
            <person name="Saw J.H."/>
            <person name="Jorgensen S.L."/>
            <person name="Zaremba-Niedzwiedzka K."/>
            <person name="Martijn J."/>
            <person name="Lind A.E."/>
            <person name="van Eijk R."/>
            <person name="Schleper C."/>
            <person name="Guy L."/>
            <person name="Ettema T.J."/>
        </authorList>
    </citation>
    <scope>NUCLEOTIDE SEQUENCE</scope>
</reference>
<comment type="caution">
    <text evidence="1">The sequence shown here is derived from an EMBL/GenBank/DDBJ whole genome shotgun (WGS) entry which is preliminary data.</text>
</comment>
<accession>A0A0F9FFR0</accession>
<sequence length="163" mass="17405">MASGDTLIIFTPLQNEPPSLAFATVDLRNLHPVLDFDATNNENTVFRGVMPRSYAGGGITVYIHYAMSSATSGTIDWDAAWERIGDQQLDIDADSFAAANSVDNTTVPGTSGLVDIVTITFTDGADMDSVAVGELFRLKITRDATNDDATGDAELLAIEIKET</sequence>
<name>A0A0F9FFR0_9ZZZZ</name>
<dbReference type="EMBL" id="LAZR01021492">
    <property type="protein sequence ID" value="KKL85133.1"/>
    <property type="molecule type" value="Genomic_DNA"/>
</dbReference>
<organism evidence="1">
    <name type="scientific">marine sediment metagenome</name>
    <dbReference type="NCBI Taxonomy" id="412755"/>
    <lineage>
        <taxon>unclassified sequences</taxon>
        <taxon>metagenomes</taxon>
        <taxon>ecological metagenomes</taxon>
    </lineage>
</organism>
<evidence type="ECO:0000313" key="1">
    <source>
        <dbReference type="EMBL" id="KKL85133.1"/>
    </source>
</evidence>
<gene>
    <name evidence="1" type="ORF">LCGC14_1957780</name>
</gene>
<proteinExistence type="predicted"/>
<dbReference type="AlphaFoldDB" id="A0A0F9FFR0"/>
<protein>
    <submittedName>
        <fullName evidence="1">Uncharacterized protein</fullName>
    </submittedName>
</protein>